<evidence type="ECO:0000256" key="5">
    <source>
        <dbReference type="SAM" id="MobiDB-lite"/>
    </source>
</evidence>
<name>A0A5J9UYS7_9POAL</name>
<accession>A0A5J9UYS7</accession>
<dbReference type="OrthoDB" id="673795at2759"/>
<feature type="compositionally biased region" description="Basic residues" evidence="5">
    <location>
        <begin position="939"/>
        <end position="959"/>
    </location>
</feature>
<dbReference type="GO" id="GO:0006997">
    <property type="term" value="P:nucleus organization"/>
    <property type="evidence" value="ECO:0007669"/>
    <property type="project" value="InterPro"/>
</dbReference>
<dbReference type="SUPFAM" id="SSF57997">
    <property type="entry name" value="Tropomyosin"/>
    <property type="match status" value="1"/>
</dbReference>
<dbReference type="EMBL" id="RWGY01000011">
    <property type="protein sequence ID" value="TVU28210.1"/>
    <property type="molecule type" value="Genomic_DNA"/>
</dbReference>
<feature type="region of interest" description="Disordered" evidence="5">
    <location>
        <begin position="810"/>
        <end position="830"/>
    </location>
</feature>
<keyword evidence="1" id="KW-0175">Coiled coil</keyword>
<dbReference type="Gramene" id="TVU28210">
    <property type="protein sequence ID" value="TVU28210"/>
    <property type="gene ID" value="EJB05_19719"/>
</dbReference>
<keyword evidence="7" id="KW-1185">Reference proteome</keyword>
<dbReference type="InterPro" id="IPR040418">
    <property type="entry name" value="CRWN"/>
</dbReference>
<organism evidence="6 7">
    <name type="scientific">Eragrostis curvula</name>
    <name type="common">weeping love grass</name>
    <dbReference type="NCBI Taxonomy" id="38414"/>
    <lineage>
        <taxon>Eukaryota</taxon>
        <taxon>Viridiplantae</taxon>
        <taxon>Streptophyta</taxon>
        <taxon>Embryophyta</taxon>
        <taxon>Tracheophyta</taxon>
        <taxon>Spermatophyta</taxon>
        <taxon>Magnoliopsida</taxon>
        <taxon>Liliopsida</taxon>
        <taxon>Poales</taxon>
        <taxon>Poaceae</taxon>
        <taxon>PACMAD clade</taxon>
        <taxon>Chloridoideae</taxon>
        <taxon>Eragrostideae</taxon>
        <taxon>Eragrostidinae</taxon>
        <taxon>Eragrostis</taxon>
    </lineage>
</organism>
<feature type="region of interest" description="Disordered" evidence="5">
    <location>
        <begin position="32"/>
        <end position="62"/>
    </location>
</feature>
<dbReference type="PANTHER" id="PTHR31908">
    <property type="entry name" value="PROTEIN CROWDED NUCLEI 4"/>
    <property type="match status" value="1"/>
</dbReference>
<dbReference type="PANTHER" id="PTHR31908:SF11">
    <property type="entry name" value="PROTEIN CROWDED NUCLEI 1"/>
    <property type="match status" value="1"/>
</dbReference>
<sequence>MWSCREGESLRFFYQLLKNWEQEGLMFTPQGKGWTGWSTPAPANQRSGGGPPATSAPLGKGKGRAAELEQELHDYQYNMGLLLIEKKEWEAKLMEISQLLTQKEEILRREQAAHLNAISEYERREESMRKALGVEKQCVADLEKALREIRAEIAEVKFTSEKKITDAQSLEASLEEKSLEIEAKLHAADAKLAEANRKKSQADRDLEEVEARQRRLEKEKLYFDTDRKARENQLKEQEESLQEWEKKLKESQNRLVDLQRSINDREERANKNDQLFKSKQNELEEARKTLEATKVTLKVKEDDINKRLNELHSLEKDAESKRKILEVQEKKLAEREEEANVKEKEGLQKLLEGHQMELESKRRQFESELERERKSFDEKMKQKASDLVQREKDVKSLEVKLSKSEQALNDEKKKLESRQNDLEIKSKAMKKWEQTLKSDEKKLLEEKQKMDDEREQLVMYKSELERIKSEIEAEKKSIIEENKKLKVTKEERQEHSSLTEDLKREIAEYRMRSNSLSEEIEDLRKQRQKFEEEWEQLDEKRARLEEEAKNLNNERMSLERWRDSEEKRLTATKLEMEEKYKEQQESLERKEKTLNDDIEHQRSQIDEHLKRERDDIERKFQLRRHELEMDMEQKQASKERELEDKENELNKKIDFVENKLRHAIELNESKIQKIISEKRELQTERKVLLEDRQKLDADKADIRRDIDSLHSLSKTLKLRREAYNKDMNNLINLIEKYKMCQNCGVSISEGLDYLVALKGNAEIEHPILAVEGDDHSLNAKTLAQDTGNIVNSGGRLSLLQKCSRLFKFSPREKGEQSSEQRAENNIPFGARLEEASQSDGDYEPTPVYEIAHDSFDAEELPSDSEARENEQSERHDIADDVQMESSVGVADNCVDIPGTQSYDGTNDMVVDATIASVDQNGKDSAPSAEADLQPETSKQGRRQPTRRGRGKGGVKRTRSVRAVVEDAKAILGENYDEKNEGQRDSVAGVGTRKRRLAGATISEQDEEGSEAHSESVSVGGQRRKRRQTVGAATQGPGEQRYNLRRSRAANADAATTQIDKKKAGKAGTEHTVEATANDTEGTSKIEEPATESKRASESADYGASQLHEFSQAEVGDAHPSVEGAGEEDGDIVDGKDASPDVPMTPSGSELDDEEDDDSERQNKTIGKTLWGVLGDDVLLDFLLGYASPM</sequence>
<feature type="compositionally biased region" description="Basic and acidic residues" evidence="5">
    <location>
        <begin position="864"/>
        <end position="878"/>
    </location>
</feature>
<comment type="similarity">
    <text evidence="4">Belongs to the CRWN family.</text>
</comment>
<evidence type="ECO:0000313" key="7">
    <source>
        <dbReference type="Proteomes" id="UP000324897"/>
    </source>
</evidence>
<evidence type="ECO:0000256" key="4">
    <source>
        <dbReference type="ARBA" id="ARBA00024208"/>
    </source>
</evidence>
<dbReference type="Proteomes" id="UP000324897">
    <property type="component" value="Chromosome 1"/>
</dbReference>
<feature type="compositionally biased region" description="Basic and acidic residues" evidence="5">
    <location>
        <begin position="1081"/>
        <end position="1097"/>
    </location>
</feature>
<feature type="region of interest" description="Disordered" evidence="5">
    <location>
        <begin position="916"/>
        <end position="1165"/>
    </location>
</feature>
<evidence type="ECO:0000313" key="6">
    <source>
        <dbReference type="EMBL" id="TVU28210.1"/>
    </source>
</evidence>
<feature type="compositionally biased region" description="Basic and acidic residues" evidence="5">
    <location>
        <begin position="810"/>
        <end position="822"/>
    </location>
</feature>
<dbReference type="GO" id="GO:0005652">
    <property type="term" value="C:nuclear lamina"/>
    <property type="evidence" value="ECO:0007669"/>
    <property type="project" value="UniProtKB-SubCell"/>
</dbReference>
<feature type="region of interest" description="Disordered" evidence="5">
    <location>
        <begin position="854"/>
        <end position="880"/>
    </location>
</feature>
<reference evidence="6 7" key="1">
    <citation type="journal article" date="2019" name="Sci. Rep.">
        <title>A high-quality genome of Eragrostis curvula grass provides insights into Poaceae evolution and supports new strategies to enhance forage quality.</title>
        <authorList>
            <person name="Carballo J."/>
            <person name="Santos B.A.C.M."/>
            <person name="Zappacosta D."/>
            <person name="Garbus I."/>
            <person name="Selva J.P."/>
            <person name="Gallo C.A."/>
            <person name="Diaz A."/>
            <person name="Albertini E."/>
            <person name="Caccamo M."/>
            <person name="Echenique V."/>
        </authorList>
    </citation>
    <scope>NUCLEOTIDE SEQUENCE [LARGE SCALE GENOMIC DNA]</scope>
    <source>
        <strain evidence="7">cv. Victoria</strain>
        <tissue evidence="6">Leaf</tissue>
    </source>
</reference>
<gene>
    <name evidence="6" type="ORF">EJB05_19719</name>
</gene>
<comment type="subcellular location">
    <subcellularLocation>
        <location evidence="3">Nucleus lamina</location>
    </subcellularLocation>
</comment>
<dbReference type="AlphaFoldDB" id="A0A5J9UYS7"/>
<feature type="compositionally biased region" description="Polar residues" evidence="5">
    <location>
        <begin position="36"/>
        <end position="46"/>
    </location>
</feature>
<feature type="region of interest" description="Disordered" evidence="5">
    <location>
        <begin position="401"/>
        <end position="420"/>
    </location>
</feature>
<protein>
    <submittedName>
        <fullName evidence="6">Uncharacterized protein</fullName>
    </submittedName>
</protein>
<comment type="caution">
    <text evidence="6">The sequence shown here is derived from an EMBL/GenBank/DDBJ whole genome shotgun (WGS) entry which is preliminary data.</text>
</comment>
<evidence type="ECO:0000256" key="1">
    <source>
        <dbReference type="ARBA" id="ARBA00023054"/>
    </source>
</evidence>
<feature type="compositionally biased region" description="Acidic residues" evidence="5">
    <location>
        <begin position="1149"/>
        <end position="1158"/>
    </location>
</feature>
<evidence type="ECO:0000256" key="3">
    <source>
        <dbReference type="ARBA" id="ARBA00024186"/>
    </source>
</evidence>
<evidence type="ECO:0000256" key="2">
    <source>
        <dbReference type="ARBA" id="ARBA00023242"/>
    </source>
</evidence>
<feature type="region of interest" description="Disordered" evidence="5">
    <location>
        <begin position="373"/>
        <end position="394"/>
    </location>
</feature>
<keyword evidence="2" id="KW-0539">Nucleus</keyword>
<proteinExistence type="inferred from homology"/>